<evidence type="ECO:0000313" key="3">
    <source>
        <dbReference type="EMBL" id="TFD77352.1"/>
    </source>
</evidence>
<keyword evidence="1" id="KW-0812">Transmembrane</keyword>
<dbReference type="EMBL" id="SOHH01000065">
    <property type="protein sequence ID" value="TFD77352.1"/>
    <property type="molecule type" value="Genomic_DNA"/>
</dbReference>
<dbReference type="AlphaFoldDB" id="A0A4V3IVB5"/>
<feature type="transmembrane region" description="Helical" evidence="1">
    <location>
        <begin position="241"/>
        <end position="259"/>
    </location>
</feature>
<dbReference type="InterPro" id="IPR025646">
    <property type="entry name" value="DUF4350"/>
</dbReference>
<dbReference type="OrthoDB" id="5241668at2"/>
<evidence type="ECO:0000256" key="1">
    <source>
        <dbReference type="SAM" id="Phobius"/>
    </source>
</evidence>
<gene>
    <name evidence="3" type="ORF">E3T48_08955</name>
</gene>
<sequence length="421" mass="42338">MPGTTTGPAPAQATDATTPQAALDAVSATPTLRVAFRRSGFWVAAGVGALLVAIIASAVAGGRASAGPPLAADNAAQSGAMALVEVLRDRGVTVTLADTLKEATAAAAGSADPTLFYFDAEGYLTRDQVTTMAGLASRTVVADPDFDTLQALAPGVGFGGLAASGSPGAGCDIPAAVQADSLSPGGKTLTIAVGAAGLTGCFPTGQNAFAMVARGDADRTVTLVADTAVFSNDTVTRGGNAALALNLLGAGGDLVWYLPTFADVARTGPPSLGELTPGWVTPTLVLLVLVALAAAVWRGRRFGPLVAENLPVTVRASETMEGRARLYARGNARLRALDALRVGSLQRLAEKAGLSRLAGLDEVVLAVAAATGRPPGAVRSTLVDAVPANDRDLVALSDQIQDLERATARATTSPPPGRMDP</sequence>
<keyword evidence="4" id="KW-1185">Reference proteome</keyword>
<evidence type="ECO:0000313" key="4">
    <source>
        <dbReference type="Proteomes" id="UP000298313"/>
    </source>
</evidence>
<organism evidence="3 4">
    <name type="scientific">Cryobacterium fucosi</name>
    <dbReference type="NCBI Taxonomy" id="1259157"/>
    <lineage>
        <taxon>Bacteria</taxon>
        <taxon>Bacillati</taxon>
        <taxon>Actinomycetota</taxon>
        <taxon>Actinomycetes</taxon>
        <taxon>Micrococcales</taxon>
        <taxon>Microbacteriaceae</taxon>
        <taxon>Cryobacterium</taxon>
    </lineage>
</organism>
<dbReference type="RefSeq" id="WP_134523722.1">
    <property type="nucleotide sequence ID" value="NZ_SOHH01000065.1"/>
</dbReference>
<accession>A0A4V3IVB5</accession>
<keyword evidence="1" id="KW-0472">Membrane</keyword>
<name>A0A4V3IVB5_9MICO</name>
<evidence type="ECO:0000259" key="2">
    <source>
        <dbReference type="Pfam" id="PF14258"/>
    </source>
</evidence>
<dbReference type="Proteomes" id="UP000298313">
    <property type="component" value="Unassembled WGS sequence"/>
</dbReference>
<keyword evidence="1" id="KW-1133">Transmembrane helix</keyword>
<feature type="transmembrane region" description="Helical" evidence="1">
    <location>
        <begin position="279"/>
        <end position="297"/>
    </location>
</feature>
<dbReference type="Pfam" id="PF14258">
    <property type="entry name" value="DUF4350"/>
    <property type="match status" value="1"/>
</dbReference>
<proteinExistence type="predicted"/>
<feature type="domain" description="DUF4350" evidence="2">
    <location>
        <begin position="73"/>
        <end position="248"/>
    </location>
</feature>
<protein>
    <recommendedName>
        <fullName evidence="2">DUF4350 domain-containing protein</fullName>
    </recommendedName>
</protein>
<feature type="transmembrane region" description="Helical" evidence="1">
    <location>
        <begin position="40"/>
        <end position="60"/>
    </location>
</feature>
<reference evidence="3 4" key="1">
    <citation type="submission" date="2019-03" db="EMBL/GenBank/DDBJ databases">
        <title>Genomics of glacier-inhabiting Cryobacterium strains.</title>
        <authorList>
            <person name="Liu Q."/>
            <person name="Xin Y.-H."/>
        </authorList>
    </citation>
    <scope>NUCLEOTIDE SEQUENCE [LARGE SCALE GENOMIC DNA]</scope>
    <source>
        <strain evidence="3 4">Hh4</strain>
    </source>
</reference>
<comment type="caution">
    <text evidence="3">The sequence shown here is derived from an EMBL/GenBank/DDBJ whole genome shotgun (WGS) entry which is preliminary data.</text>
</comment>